<dbReference type="NCBIfam" id="TIGR00112">
    <property type="entry name" value="proC"/>
    <property type="match status" value="1"/>
</dbReference>
<comment type="function">
    <text evidence="8 9">Catalyzes the reduction of 1-pyrroline-5-carboxylate (PCA) to L-proline.</text>
</comment>
<evidence type="ECO:0000313" key="16">
    <source>
        <dbReference type="Proteomes" id="UP000053681"/>
    </source>
</evidence>
<evidence type="ECO:0000256" key="2">
    <source>
        <dbReference type="ARBA" id="ARBA00005525"/>
    </source>
</evidence>
<dbReference type="UniPathway" id="UPA00098">
    <property type="reaction ID" value="UER00361"/>
</dbReference>
<dbReference type="AlphaFoldDB" id="A0A0V8JR74"/>
<evidence type="ECO:0000256" key="12">
    <source>
        <dbReference type="SAM" id="MobiDB-lite"/>
    </source>
</evidence>
<reference evidence="15 16" key="1">
    <citation type="submission" date="2015-11" db="EMBL/GenBank/DDBJ databases">
        <title>Bacillus caseinolyticus sp nov.</title>
        <authorList>
            <person name="Dastager S.G."/>
            <person name="Mawlankar R."/>
        </authorList>
    </citation>
    <scope>NUCLEOTIDE SEQUENCE [LARGE SCALE GENOMIC DNA]</scope>
    <source>
        <strain evidence="15 16">SGD-V-76</strain>
    </source>
</reference>
<dbReference type="GO" id="GO:0005737">
    <property type="term" value="C:cytoplasm"/>
    <property type="evidence" value="ECO:0007669"/>
    <property type="project" value="UniProtKB-SubCell"/>
</dbReference>
<evidence type="ECO:0000256" key="7">
    <source>
        <dbReference type="ARBA" id="ARBA00023002"/>
    </source>
</evidence>
<comment type="catalytic activity">
    <reaction evidence="9">
        <text>L-proline + NADP(+) = (S)-1-pyrroline-5-carboxylate + NADPH + 2 H(+)</text>
        <dbReference type="Rhea" id="RHEA:14109"/>
        <dbReference type="ChEBI" id="CHEBI:15378"/>
        <dbReference type="ChEBI" id="CHEBI:17388"/>
        <dbReference type="ChEBI" id="CHEBI:57783"/>
        <dbReference type="ChEBI" id="CHEBI:58349"/>
        <dbReference type="ChEBI" id="CHEBI:60039"/>
        <dbReference type="EC" id="1.5.1.2"/>
    </reaction>
</comment>
<comment type="catalytic activity">
    <reaction evidence="9">
        <text>L-proline + NAD(+) = (S)-1-pyrroline-5-carboxylate + NADH + 2 H(+)</text>
        <dbReference type="Rhea" id="RHEA:14105"/>
        <dbReference type="ChEBI" id="CHEBI:15378"/>
        <dbReference type="ChEBI" id="CHEBI:17388"/>
        <dbReference type="ChEBI" id="CHEBI:57540"/>
        <dbReference type="ChEBI" id="CHEBI:57945"/>
        <dbReference type="ChEBI" id="CHEBI:60039"/>
        <dbReference type="EC" id="1.5.1.2"/>
    </reaction>
</comment>
<sequence>MKQPLNIAFIGAGSMAEAMISGLISTNKFKPGQIHVTNYSNDARLHELRNQYKINITRNIPLIIQKSDVIVLAVKPKDVVESIENIKPYIHKSHLIISVLAGVSTSSILSLFQHKVPVVRAMPNTSASIGLSATAISKGEHANDEHIKLAETLFHTVGTVTVVPEAQLHAVTGLSGSGPAYVYYLVEAMQKAALHQGLESDVATDLITQTLIGAAQMLRTSPKSPTTLRKEVTSPGGTTEAGLEQLTDYEFQEALIQCIDKATLRSKELGEAIDEKMMSSRTSR</sequence>
<keyword evidence="16" id="KW-1185">Reference proteome</keyword>
<comment type="similarity">
    <text evidence="2 9">Belongs to the pyrroline-5-carboxylate reductase family.</text>
</comment>
<comment type="pathway">
    <text evidence="9">Amino-acid biosynthesis; L-proline biosynthesis; L-proline from L-glutamate 5-semialdehyde: step 1/1.</text>
</comment>
<dbReference type="FunFam" id="1.10.3730.10:FF:000001">
    <property type="entry name" value="Pyrroline-5-carboxylate reductase"/>
    <property type="match status" value="1"/>
</dbReference>
<protein>
    <recommendedName>
        <fullName evidence="9 10">Pyrroline-5-carboxylate reductase</fullName>
        <shortName evidence="9">P5C reductase</shortName>
        <shortName evidence="9">P5CR</shortName>
        <ecNumber evidence="9 10">1.5.1.2</ecNumber>
    </recommendedName>
    <alternativeName>
        <fullName evidence="9">PCA reductase</fullName>
    </alternativeName>
</protein>
<dbReference type="InterPro" id="IPR036291">
    <property type="entry name" value="NAD(P)-bd_dom_sf"/>
</dbReference>
<dbReference type="GO" id="GO:0055129">
    <property type="term" value="P:L-proline biosynthetic process"/>
    <property type="evidence" value="ECO:0007669"/>
    <property type="project" value="UniProtKB-UniRule"/>
</dbReference>
<dbReference type="FunFam" id="3.40.50.720:FF:000190">
    <property type="entry name" value="Pyrroline-5-carboxylate reductase"/>
    <property type="match status" value="1"/>
</dbReference>
<dbReference type="Proteomes" id="UP000053681">
    <property type="component" value="Unassembled WGS sequence"/>
</dbReference>
<evidence type="ECO:0000259" key="13">
    <source>
        <dbReference type="Pfam" id="PF03807"/>
    </source>
</evidence>
<feature type="domain" description="Pyrroline-5-carboxylate reductase dimerisation" evidence="14">
    <location>
        <begin position="165"/>
        <end position="269"/>
    </location>
</feature>
<dbReference type="Pfam" id="PF03807">
    <property type="entry name" value="F420_oxidored"/>
    <property type="match status" value="1"/>
</dbReference>
<dbReference type="HAMAP" id="MF_01925">
    <property type="entry name" value="P5C_reductase"/>
    <property type="match status" value="1"/>
</dbReference>
<dbReference type="Gene3D" id="1.10.3730.10">
    <property type="entry name" value="ProC C-terminal domain-like"/>
    <property type="match status" value="1"/>
</dbReference>
<evidence type="ECO:0000256" key="3">
    <source>
        <dbReference type="ARBA" id="ARBA00022490"/>
    </source>
</evidence>
<feature type="binding site" evidence="11">
    <location>
        <begin position="73"/>
        <end position="76"/>
    </location>
    <ligand>
        <name>NADP(+)</name>
        <dbReference type="ChEBI" id="CHEBI:58349"/>
    </ligand>
</feature>
<evidence type="ECO:0000256" key="4">
    <source>
        <dbReference type="ARBA" id="ARBA00022605"/>
    </source>
</evidence>
<dbReference type="Gene3D" id="3.40.50.720">
    <property type="entry name" value="NAD(P)-binding Rossmann-like Domain"/>
    <property type="match status" value="1"/>
</dbReference>
<dbReference type="Pfam" id="PF14748">
    <property type="entry name" value="P5CR_dimer"/>
    <property type="match status" value="1"/>
</dbReference>
<keyword evidence="5 9" id="KW-0641">Proline biosynthesis</keyword>
<evidence type="ECO:0000259" key="14">
    <source>
        <dbReference type="Pfam" id="PF14748"/>
    </source>
</evidence>
<dbReference type="InterPro" id="IPR029036">
    <property type="entry name" value="P5CR_dimer"/>
</dbReference>
<feature type="domain" description="Pyrroline-5-carboxylate reductase catalytic N-terminal" evidence="13">
    <location>
        <begin position="7"/>
        <end position="102"/>
    </location>
</feature>
<dbReference type="GO" id="GO:0004735">
    <property type="term" value="F:pyrroline-5-carboxylate reductase activity"/>
    <property type="evidence" value="ECO:0007669"/>
    <property type="project" value="UniProtKB-UniRule"/>
</dbReference>
<dbReference type="SUPFAM" id="SSF48179">
    <property type="entry name" value="6-phosphogluconate dehydrogenase C-terminal domain-like"/>
    <property type="match status" value="1"/>
</dbReference>
<dbReference type="PANTHER" id="PTHR11645:SF49">
    <property type="entry name" value="PYRROLINE-5-CARBOXYLATE REDUCTASE 1"/>
    <property type="match status" value="1"/>
</dbReference>
<keyword evidence="3 9" id="KW-0963">Cytoplasm</keyword>
<dbReference type="EMBL" id="LNQP01000004">
    <property type="protein sequence ID" value="KSU89579.1"/>
    <property type="molecule type" value="Genomic_DNA"/>
</dbReference>
<evidence type="ECO:0000313" key="15">
    <source>
        <dbReference type="EMBL" id="KSU89579.1"/>
    </source>
</evidence>
<keyword evidence="6 9" id="KW-0521">NADP</keyword>
<dbReference type="PANTHER" id="PTHR11645">
    <property type="entry name" value="PYRROLINE-5-CARBOXYLATE REDUCTASE"/>
    <property type="match status" value="1"/>
</dbReference>
<feature type="binding site" evidence="11">
    <location>
        <begin position="10"/>
        <end position="15"/>
    </location>
    <ligand>
        <name>NADP(+)</name>
        <dbReference type="ChEBI" id="CHEBI:58349"/>
    </ligand>
</feature>
<keyword evidence="4 9" id="KW-0028">Amino-acid biosynthesis</keyword>
<evidence type="ECO:0000256" key="8">
    <source>
        <dbReference type="ARBA" id="ARBA00058118"/>
    </source>
</evidence>
<evidence type="ECO:0000256" key="11">
    <source>
        <dbReference type="PIRSR" id="PIRSR000193-1"/>
    </source>
</evidence>
<keyword evidence="7 9" id="KW-0560">Oxidoreductase</keyword>
<gene>
    <name evidence="9" type="primary">proC</name>
    <name evidence="15" type="ORF">AS180_01880</name>
</gene>
<evidence type="ECO:0000256" key="6">
    <source>
        <dbReference type="ARBA" id="ARBA00022857"/>
    </source>
</evidence>
<dbReference type="InterPro" id="IPR000304">
    <property type="entry name" value="Pyrroline-COOH_reductase"/>
</dbReference>
<dbReference type="NCBIfam" id="NF005813">
    <property type="entry name" value="PRK07679.1"/>
    <property type="match status" value="1"/>
</dbReference>
<dbReference type="SUPFAM" id="SSF51735">
    <property type="entry name" value="NAD(P)-binding Rossmann-fold domains"/>
    <property type="match status" value="1"/>
</dbReference>
<dbReference type="RefSeq" id="WP_025909791.1">
    <property type="nucleotide sequence ID" value="NZ_KQ758627.1"/>
</dbReference>
<dbReference type="EC" id="1.5.1.2" evidence="9 10"/>
<evidence type="ECO:0000256" key="5">
    <source>
        <dbReference type="ARBA" id="ARBA00022650"/>
    </source>
</evidence>
<proteinExistence type="inferred from homology"/>
<evidence type="ECO:0000256" key="1">
    <source>
        <dbReference type="ARBA" id="ARBA00004496"/>
    </source>
</evidence>
<evidence type="ECO:0000256" key="9">
    <source>
        <dbReference type="HAMAP-Rule" id="MF_01925"/>
    </source>
</evidence>
<comment type="caution">
    <text evidence="15">The sequence shown here is derived from an EMBL/GenBank/DDBJ whole genome shotgun (WGS) entry which is preliminary data.</text>
</comment>
<organism evidence="15 16">
    <name type="scientific">Priestia veravalensis</name>
    <dbReference type="NCBI Taxonomy" id="1414648"/>
    <lineage>
        <taxon>Bacteria</taxon>
        <taxon>Bacillati</taxon>
        <taxon>Bacillota</taxon>
        <taxon>Bacilli</taxon>
        <taxon>Bacillales</taxon>
        <taxon>Bacillaceae</taxon>
        <taxon>Priestia</taxon>
    </lineage>
</organism>
<accession>A0A0V8JR74</accession>
<comment type="subcellular location">
    <subcellularLocation>
        <location evidence="1 9">Cytoplasm</location>
    </subcellularLocation>
</comment>
<dbReference type="PIRSF" id="PIRSF000193">
    <property type="entry name" value="Pyrrol-5-carb_rd"/>
    <property type="match status" value="1"/>
</dbReference>
<feature type="region of interest" description="Disordered" evidence="12">
    <location>
        <begin position="220"/>
        <end position="240"/>
    </location>
</feature>
<evidence type="ECO:0000256" key="10">
    <source>
        <dbReference type="NCBIfam" id="TIGR00112"/>
    </source>
</evidence>
<dbReference type="InterPro" id="IPR028939">
    <property type="entry name" value="P5C_Rdtase_cat_N"/>
</dbReference>
<name>A0A0V8JR74_9BACI</name>
<dbReference type="InterPro" id="IPR008927">
    <property type="entry name" value="6-PGluconate_DH-like_C_sf"/>
</dbReference>